<dbReference type="EMBL" id="JAOPJF010000141">
    <property type="protein sequence ID" value="KAK1138566.1"/>
    <property type="molecule type" value="Genomic_DNA"/>
</dbReference>
<gene>
    <name evidence="1" type="ORF">N8T08_002392</name>
</gene>
<sequence length="975" mass="106284">MGSQRVKSIADIDSVTLAGIAKECNVPEEQIEDVYSCTPLQVRLIARAEVFHLALSFGPQADIDRFCKSLTQVVAANPILRTRFVDTSLGILQVITNEEHVTQTKSGHLDAYLNDEDAHKLGLGVPLFRSTVFGRKFVATIHHAVMDYWSVTTFFKEDVVGAYHGQSPKKRPPFKDFVAHVASIDESAAQAFWGPRFKGVPSLFPTVSPGFAPHAKQIGTRKIALKGIGEGLSPSHLSSFVAAAWALTTGVYTGSENVAFGLVLSGRSSALNGLENALGPTLAEVPVQVQLPRNLTVEKLIKDRATALRQLQTQPTLQYGIQSIGALSDAARIASGFQALINIRPPLPIAAEATDVQFERLLWPQGSFSLELVCSLYDDGILVEPRNDPAVLDERQLDRVLNQFEHTLQLLTEVPSQTKLGQLQLLNQRDRAEILEWNKSIPDPVEKCVHDVFRAQARVRPEQVAVEASDGKLSYEELDKLSDRLANDLRRRGVTTNKPVALIFEKSLWAIVAVLGVLKAGGACIQIDKYALYDYRAAIVSTANVKIVLTSSAEYSNSANLAPDVFAVSEESMSALPEPIGPVGNRTSSPDDIAYIVSTSGSGTTAPKPVMLEHRNLVSSLTSLNERLGLQPQCRVLQFAAPVSNTSIGETFAALLFGGCLCIPSEAASASNLSGFIQSSKVNWVFLPPGVIRTMSPDECSCLQSLVSLGEPIDVETTSAWSNAVRFFNGYGLCEASFLSTIAEFKPNSENPESIGFPIGSAIWIVKPGNPNELTPIGDVGELWIESPSVARGYLNDDPKTSTSFISPPLWASTYQRNATRFCRTGDLAKYNTDGSITFVGRQDNQVKLGGQKVQLEDLERLLARCTHVREIVTSAKISAGRTQLVAVVCLADPQFPRTAVLQDLPDTEKDAARERLDQVRDYARSRLSAERVPTIWLTVEKLPRTVSGKLDRGAITEWLKVKVQSVVTPRTPMF</sequence>
<protein>
    <submittedName>
        <fullName evidence="1">Nonribosomal Peptide Synthase (NRPS)</fullName>
    </submittedName>
</protein>
<organism evidence="1 2">
    <name type="scientific">Aspergillus melleus</name>
    <dbReference type="NCBI Taxonomy" id="138277"/>
    <lineage>
        <taxon>Eukaryota</taxon>
        <taxon>Fungi</taxon>
        <taxon>Dikarya</taxon>
        <taxon>Ascomycota</taxon>
        <taxon>Pezizomycotina</taxon>
        <taxon>Eurotiomycetes</taxon>
        <taxon>Eurotiomycetidae</taxon>
        <taxon>Eurotiales</taxon>
        <taxon>Aspergillaceae</taxon>
        <taxon>Aspergillus</taxon>
        <taxon>Aspergillus subgen. Circumdati</taxon>
    </lineage>
</organism>
<evidence type="ECO:0000313" key="2">
    <source>
        <dbReference type="Proteomes" id="UP001177260"/>
    </source>
</evidence>
<proteinExistence type="predicted"/>
<keyword evidence="2" id="KW-1185">Reference proteome</keyword>
<evidence type="ECO:0000313" key="1">
    <source>
        <dbReference type="EMBL" id="KAK1138566.1"/>
    </source>
</evidence>
<dbReference type="Proteomes" id="UP001177260">
    <property type="component" value="Unassembled WGS sequence"/>
</dbReference>
<name>A0ACC3AM38_9EURO</name>
<reference evidence="1 2" key="1">
    <citation type="journal article" date="2023" name="ACS Omega">
        <title>Identification of the Neoaspergillic Acid Biosynthesis Gene Cluster by Establishing an In Vitro CRISPR-Ribonucleoprotein Genetic System in Aspergillus melleus.</title>
        <authorList>
            <person name="Yuan B."/>
            <person name="Grau M.F."/>
            <person name="Murata R.M."/>
            <person name="Torok T."/>
            <person name="Venkateswaran K."/>
            <person name="Stajich J.E."/>
            <person name="Wang C.C.C."/>
        </authorList>
    </citation>
    <scope>NUCLEOTIDE SEQUENCE [LARGE SCALE GENOMIC DNA]</scope>
    <source>
        <strain evidence="1 2">IMV 1140</strain>
    </source>
</reference>
<accession>A0ACC3AM38</accession>
<comment type="caution">
    <text evidence="1">The sequence shown here is derived from an EMBL/GenBank/DDBJ whole genome shotgun (WGS) entry which is preliminary data.</text>
</comment>